<comment type="caution">
    <text evidence="1">The sequence shown here is derived from an EMBL/GenBank/DDBJ whole genome shotgun (WGS) entry which is preliminary data.</text>
</comment>
<evidence type="ECO:0000313" key="1">
    <source>
        <dbReference type="EMBL" id="GAA3667251.1"/>
    </source>
</evidence>
<organism evidence="1 2">
    <name type="scientific">Arthrobacter ginkgonis</name>
    <dbReference type="NCBI Taxonomy" id="1630594"/>
    <lineage>
        <taxon>Bacteria</taxon>
        <taxon>Bacillati</taxon>
        <taxon>Actinomycetota</taxon>
        <taxon>Actinomycetes</taxon>
        <taxon>Micrococcales</taxon>
        <taxon>Micrococcaceae</taxon>
        <taxon>Arthrobacter</taxon>
    </lineage>
</organism>
<evidence type="ECO:0000313" key="2">
    <source>
        <dbReference type="Proteomes" id="UP001500752"/>
    </source>
</evidence>
<proteinExistence type="predicted"/>
<dbReference type="InterPro" id="IPR010349">
    <property type="entry name" value="Asparaginase_II"/>
</dbReference>
<dbReference type="Pfam" id="PF06089">
    <property type="entry name" value="Asparaginase_II"/>
    <property type="match status" value="1"/>
</dbReference>
<dbReference type="PANTHER" id="PTHR42110:SF1">
    <property type="entry name" value="L-ASPARAGINASE, PUTATIVE (AFU_ORTHOLOGUE AFUA_3G11890)-RELATED"/>
    <property type="match status" value="1"/>
</dbReference>
<keyword evidence="2" id="KW-1185">Reference proteome</keyword>
<accession>A0ABP7BSG8</accession>
<reference evidence="2" key="1">
    <citation type="journal article" date="2019" name="Int. J. Syst. Evol. Microbiol.">
        <title>The Global Catalogue of Microorganisms (GCM) 10K type strain sequencing project: providing services to taxonomists for standard genome sequencing and annotation.</title>
        <authorList>
            <consortium name="The Broad Institute Genomics Platform"/>
            <consortium name="The Broad Institute Genome Sequencing Center for Infectious Disease"/>
            <person name="Wu L."/>
            <person name="Ma J."/>
        </authorList>
    </citation>
    <scope>NUCLEOTIDE SEQUENCE [LARGE SCALE GENOMIC DNA]</scope>
    <source>
        <strain evidence="2">JCM 30742</strain>
    </source>
</reference>
<gene>
    <name evidence="1" type="ORF">GCM10023081_02580</name>
</gene>
<name>A0ABP7BSG8_9MICC</name>
<dbReference type="PANTHER" id="PTHR42110">
    <property type="entry name" value="L-ASPARAGINASE, PUTATIVE (AFU_ORTHOLOGUE AFUA_3G11890)-RELATED"/>
    <property type="match status" value="1"/>
</dbReference>
<dbReference type="EMBL" id="BAABEO010000002">
    <property type="protein sequence ID" value="GAA3667251.1"/>
    <property type="molecule type" value="Genomic_DNA"/>
</dbReference>
<sequence length="329" mass="34056">MLHPLAVNPATARPAHVPVAEQTRDGLVESVHYGSVIALAADGGALFSAGDPLALFYPRSSLKPLQAVAMVRAGLRLPAELLALSAASHSGSRMHVDGARRILDLHGLHEEALENTPDLPYGRVESGEWLRRGGAPSRLAQNCSGKHAAMLATCALNGWPGRGYMEPSHPLQQAIAGVVGELTGEELHTVSTDGCGTPLFAVTLRGMARAFGLLASAAPGTAEAAVADAMRTHPEQVAGEGRDVTGLMRQVPGLLAKDGFEGLQLVGLPDGRSLAIKIADGGDRARLPATLHALELMGLDAGALAALQPDPVLGGGRPVGQLRAVDFTR</sequence>
<dbReference type="RefSeq" id="WP_345147873.1">
    <property type="nucleotide sequence ID" value="NZ_BAABEO010000002.1"/>
</dbReference>
<protein>
    <submittedName>
        <fullName evidence="1">Asparaginase</fullName>
    </submittedName>
</protein>
<dbReference type="Proteomes" id="UP001500752">
    <property type="component" value="Unassembled WGS sequence"/>
</dbReference>